<feature type="signal peptide" evidence="1">
    <location>
        <begin position="1"/>
        <end position="21"/>
    </location>
</feature>
<name>A0A370FGS1_9BURK</name>
<evidence type="ECO:0000256" key="1">
    <source>
        <dbReference type="SAM" id="SignalP"/>
    </source>
</evidence>
<dbReference type="Proteomes" id="UP000255265">
    <property type="component" value="Unassembled WGS sequence"/>
</dbReference>
<protein>
    <submittedName>
        <fullName evidence="2">Phage I-like protein</fullName>
    </submittedName>
</protein>
<sequence length="887" mass="95085">MKKQRSLIALAAALLAGSAAAPAGRHIRLAEDDKPTPGLVRFLSQAITLADGATQSWVTVTRAGDFSDPRYGNFSITLSMLQQMVRNFDARVVGQDIFLDVAHRHSDGAAAKVLKLAVEGSKLRALVEWTPFGIQAVKDRGFAYLSAEYHEAFEDPETKKQHGCTLLAAGLTTRPVIKRLDPIQLSADDADHDAPARTAISPSLLRELQEQHVNYLDQLKAKYKALGLSDDVATKLLAEAKKQFDAAASDQVKSLALVDTWAAAGQSVLDQLKALGQGNPAQPTPQNVTITLATPQTDVAAAVQKALADRDTAAADAQTKLQGRLTLLSDTLKADLKELAEPEIKALADAVAPLITVASTDDQVKALAGLQVRQVQQLSAQAKLQGLGYVEIAGSARIAVDSSNSIKSLQETVDKRLGYTGMSEAVRFEKTGGKLLAANKEFAEKALAAFDREHGHKLDAEHKMLAGGVGSVADVKVPVVAERTVLREALYQLTSLNLVNVGTAPFANVITVPFSYRDVTAAGVSALRRYEGQGIRRAGVIQTQEEARPLPQKLAYLVSSELKLLMSASPIDWDPVAENVRNIVRIVAEDTEALNYNELVFSADEAVLADLNDVLTAQVNGNNTVFVTTKFPVVRPRTMYDIQGNQVGATVNPLTVTLNGVARAPYVLPADGSALANGLYYVMDWNLGELRFVDQTGAVVAPTNGWVLSVVGKASTNRSLFDTDAVNGETVRQRYDRLLTAIGSRKVVVENDRFYTANVAIMSGALDNALTQAESFTASGARTATGLGPDGSVGITKGVPTFNPRAPGLVMGDTRIMVGERGNTRFRMVKPFSMTEQQQVRNAQGLFTDQQEAFGTQWVVSHTPTPLKNSLTSIIVYSAGARVARVA</sequence>
<keyword evidence="3" id="KW-1185">Reference proteome</keyword>
<evidence type="ECO:0000313" key="3">
    <source>
        <dbReference type="Proteomes" id="UP000255265"/>
    </source>
</evidence>
<gene>
    <name evidence="2" type="ORF">DFR41_104219</name>
</gene>
<dbReference type="InterPro" id="IPR012106">
    <property type="entry name" value="Phage_Mu_Gp1"/>
</dbReference>
<dbReference type="Pfam" id="PF10123">
    <property type="entry name" value="Mu-like_Pro"/>
    <property type="match status" value="1"/>
</dbReference>
<organism evidence="2 3">
    <name type="scientific">Pseudacidovorax intermedius</name>
    <dbReference type="NCBI Taxonomy" id="433924"/>
    <lineage>
        <taxon>Bacteria</taxon>
        <taxon>Pseudomonadati</taxon>
        <taxon>Pseudomonadota</taxon>
        <taxon>Betaproteobacteria</taxon>
        <taxon>Burkholderiales</taxon>
        <taxon>Comamonadaceae</taxon>
        <taxon>Pseudacidovorax</taxon>
    </lineage>
</organism>
<dbReference type="OrthoDB" id="5912178at2"/>
<dbReference type="AlphaFoldDB" id="A0A370FGS1"/>
<keyword evidence="1" id="KW-0732">Signal</keyword>
<proteinExistence type="predicted"/>
<comment type="caution">
    <text evidence="2">The sequence shown here is derived from an EMBL/GenBank/DDBJ whole genome shotgun (WGS) entry which is preliminary data.</text>
</comment>
<reference evidence="2 3" key="1">
    <citation type="submission" date="2018-07" db="EMBL/GenBank/DDBJ databases">
        <title>Genomic Encyclopedia of Type Strains, Phase IV (KMG-IV): sequencing the most valuable type-strain genomes for metagenomic binning, comparative biology and taxonomic classification.</title>
        <authorList>
            <person name="Goeker M."/>
        </authorList>
    </citation>
    <scope>NUCLEOTIDE SEQUENCE [LARGE SCALE GENOMIC DNA]</scope>
    <source>
        <strain evidence="2 3">DSM 21352</strain>
    </source>
</reference>
<dbReference type="RefSeq" id="WP_114803000.1">
    <property type="nucleotide sequence ID" value="NZ_QQAV01000004.1"/>
</dbReference>
<dbReference type="EMBL" id="QQAV01000004">
    <property type="protein sequence ID" value="RDI25163.1"/>
    <property type="molecule type" value="Genomic_DNA"/>
</dbReference>
<feature type="chain" id="PRO_5016614198" evidence="1">
    <location>
        <begin position="22"/>
        <end position="887"/>
    </location>
</feature>
<evidence type="ECO:0000313" key="2">
    <source>
        <dbReference type="EMBL" id="RDI25163.1"/>
    </source>
</evidence>
<accession>A0A370FGS1</accession>